<comment type="caution">
    <text evidence="4">The sequence shown here is derived from an EMBL/GenBank/DDBJ whole genome shotgun (WGS) entry which is preliminary data.</text>
</comment>
<feature type="signal peptide" evidence="2">
    <location>
        <begin position="1"/>
        <end position="28"/>
    </location>
</feature>
<feature type="compositionally biased region" description="Polar residues" evidence="1">
    <location>
        <begin position="476"/>
        <end position="498"/>
    </location>
</feature>
<feature type="domain" description="VWFC" evidence="3">
    <location>
        <begin position="43"/>
        <end position="103"/>
    </location>
</feature>
<feature type="compositionally biased region" description="Basic and acidic residues" evidence="1">
    <location>
        <begin position="1455"/>
        <end position="1470"/>
    </location>
</feature>
<feature type="region of interest" description="Disordered" evidence="1">
    <location>
        <begin position="2211"/>
        <end position="2233"/>
    </location>
</feature>
<reference evidence="4 5" key="1">
    <citation type="journal article" date="2022" name="Nat. Ecol. Evol.">
        <title>A masculinizing supergene underlies an exaggerated male reproductive morph in a spider.</title>
        <authorList>
            <person name="Hendrickx F."/>
            <person name="De Corte Z."/>
            <person name="Sonet G."/>
            <person name="Van Belleghem S.M."/>
            <person name="Kostlbacher S."/>
            <person name="Vangestel C."/>
        </authorList>
    </citation>
    <scope>NUCLEOTIDE SEQUENCE [LARGE SCALE GENOMIC DNA]</scope>
    <source>
        <strain evidence="4">W744_W776</strain>
    </source>
</reference>
<feature type="compositionally biased region" description="Low complexity" evidence="1">
    <location>
        <begin position="309"/>
        <end position="326"/>
    </location>
</feature>
<feature type="region of interest" description="Disordered" evidence="1">
    <location>
        <begin position="464"/>
        <end position="498"/>
    </location>
</feature>
<dbReference type="InterPro" id="IPR001007">
    <property type="entry name" value="VWF_dom"/>
</dbReference>
<evidence type="ECO:0000313" key="5">
    <source>
        <dbReference type="Proteomes" id="UP000827092"/>
    </source>
</evidence>
<sequence length="2702" mass="296727">MFSDRGTMPLLVLLFLVVCFASWTPTEGRVIRKRAAFYIANETMCIVDGDVFLNGDPVPTDDECEKCTCRPPGFSCVLRDCDTKPGCKAVRRAGECCPEYVCGCIHNNRVYEDGEVIRDLQNACYTCRCHGSSISCTFADCLFRGDCPPEYVQGECCPRYDHCPPIKTTSTTPISTIFTTQSTTTTTTARTSPIVQQEEHFINLTTQHLEKFTDADTTVHIEDIQHGITSIFTTSSYFTTTPDESVTVKFTLTEGRITSIHDYDFTTLSSILPLQTGTYTETTRYAVPDDTHGGLTTTTSVPPVASDVSTTTQHTDSDLTTTTHQTSVEGDLSTTTQHPPADDDVLTTTQQHITESRPSTTTQQSSTEYGLLTSTHQSAGEELLSKTTTQPFAEGGPSTTIHQSLVEDSSLTTIHAEKSLSTTTQQSTTEDLEPLPTSTQQHDTDHTTAQTDVDIFTHSSTIDRHASSSAIEDMSLESSTADISGTSQSPESTTESIVDGVYQSNKTTETVYEDYETSSFNDLDTSTQSSHDSTSHYITGDPSEITSTNYETPYTGSADVFHEISINDTNVALSSSTSAVSESSTTYKTTSVASKVTSESSTLDYDAIKFTTPSVPSEDNDKITDAHLSTSTIVFAEISSVDEEESISNTLDAFSESDFSGHDDIAPSSDPTSFESTTSKDYPDSSTVDQDVSNTVSERSTTEEKTFSFSTDSFEGSTTGYDFGATLTSKTQSEDFVVDQESSSASSSEFFSEKDEHSFKTTALPLEKSSFSEAADLQTEESFNVHDLSAKYTTLKPEGTNSEMDSSAEDSGSATTHKTEILTDNIEISTLLTGDGLKTSTVTVFSDDYSGGSDFVDSQTRVTDNGYDVKEFSISINAPTETINVTETHYPSSTHFNFEETISPEHIAEISSISTIETFSNEKEIPTGKPTDLLELTPSTEKPLHESSTEDETINAESDKTSNVPDSIITSSTAGESSSSNENDVHFESSTYTKEQYFSGTHEETVNAEQTEQTSEILDEDMKGTSISSVGTESFTYNDPQTKEQSSFSKSVETTTDASSTFTTTSVRHNESSHLTTIESNVVIESETTTHTPLQMNELSTHDSENDRTVTTFESQTENSLKYSTESQTNNVQNELLGISDPSETLGSKIPDKESTNEQSSSVITVNSGAALITNKTEVDELDFDINESEMQKHLNASSHLEESGSGETNGTDNNALDIQYSSLPEQYISTTSTLEKVIEESTTHFNEYHAINGQNEHDLSKIDKPDEKHDLNEHTTSSDKLSEVTSTDTSIRTVKPTILHDLTTGYPTGPTEEELKHNVTAFQAVSDLVTTESAESLNNADNSLSRNPFISHTSSPNYLEESIVTEGFEDKNNEEYYKISTTKFPIDETEYTAEKTTESPPDPETLQTKSSMTISTDINDKTNTDLVTLHPLKTDLSGLLSVNNKPLQTTELPKPTKEANEHSTGKVKDGTTISYNKQTEYASSEASTSVLDENESHIVLTNLEVEISSNPTPSDNQEESIKTEDFSEHVTTEESNISMENAHNLSLPQITSGIPGEGLFTKQNQKFNESTSYPNYVEEFPETELNENNHNATDSDAKINGPNVSTEYSIAYDIADAEEITVLDPLPNNSAQEQNIPTENSKNVLNETSTEFEGLITESNSIPQETNTNSIIYDELLLNNEQDSEHLTPPQANETNFSNDVDLLVSTNSSLNTTHSEFDDYSVLDAEDDVNDTFVSQEVHSGSDKTALSVESNGTSEKIPYLNVPIENFQLEGNEDGTKIKNVSAILSSASAELPEEENESVVTEPNIVSSPDVYHTEAISLGEDVRTTVISDNTTLELELDENLKTNSPKEENMEKSTNTHESDISTSSSYPSEYEINKSSFISTASSEGEITSSSDIYESTHFSTLQPSHSTEFVSTTLFPDDVKVSSDKQQFNGSTTVSDLGEDIEITSDVEHGYSSTMISTIKEHEKENQHTQFYKPATEESVSQTETVFVSESTADTDAGKSTPFEPENYVLENSAPVVEDNAELITYNNHRGNEQELTSVQPGETTTRNQVNILFGQITDRFSTIYKPQLDSVTSVTDLIQPQTEGDELAESHITIDENNFGVALHEIGDAPTIKPDVVESISEVTTTKQPEIHDHIDDLYENEYDSEEDTHELIENSHPTVKSSSTSYEQGNSSDIDTVEDNTTPSKDNFSVLGYLGNLFSSSTTSDSTDVVSTESANSSQEHPLEIGESAEHLDIDAVASSESNYGQFTTVNLSSNTTEKNFNSGSTNGEYSDINNTVETDLLTESNSNALPIHENSTYVNQDNSQTTEKASENTENSNTKVDVSPEEEDLKAKIVQNNSPEQNYSNDQTTSTKFEPNLIQKDYVNNESTTSNTSPPNFNGTEVSTIVAENSKHDQEFNSATTLALYVFNRGNNNDTAANSSEEMATIDSDINRNPDILYDTHELQSTHTIPIESTEYISSVQDPTNSQKDINDPKSESSHKNRDNVNTSLGNPTYSELPEKHENRFTSQGIVNDIRKPFQPYSLYDVISNVFKAPGYDVEVQEQAGVANKQNPAGVVKRDTNQRGERQISTIYEAAISDAKNLQPLPRRLQEKTVPSRGFGFSRNLRQNLPQSQPNPQPQQQDPEQPAFASVTSSFIIVDRADEGFRSRRKIPIRNPDGEIQEIEVPADFDFSPPSFRRFPSKSVTENEKNH</sequence>
<feature type="region of interest" description="Disordered" evidence="1">
    <location>
        <begin position="418"/>
        <end position="446"/>
    </location>
</feature>
<protein>
    <recommendedName>
        <fullName evidence="3">VWFC domain-containing protein</fullName>
    </recommendedName>
</protein>
<feature type="region of interest" description="Disordered" evidence="1">
    <location>
        <begin position="2657"/>
        <end position="2702"/>
    </location>
</feature>
<feature type="region of interest" description="Disordered" evidence="1">
    <location>
        <begin position="1097"/>
        <end position="1162"/>
    </location>
</feature>
<feature type="compositionally biased region" description="Polar residues" evidence="1">
    <location>
        <begin position="2467"/>
        <end position="2479"/>
    </location>
</feature>
<feature type="region of interest" description="Disordered" evidence="1">
    <location>
        <begin position="519"/>
        <end position="546"/>
    </location>
</feature>
<feature type="compositionally biased region" description="Polar residues" evidence="1">
    <location>
        <begin position="1109"/>
        <end position="1134"/>
    </location>
</feature>
<dbReference type="PROSITE" id="PS50184">
    <property type="entry name" value="VWFC_2"/>
    <property type="match status" value="2"/>
</dbReference>
<feature type="region of interest" description="Disordered" evidence="1">
    <location>
        <begin position="1445"/>
        <end position="1473"/>
    </location>
</feature>
<name>A0AAV6UKM6_9ARAC</name>
<feature type="compositionally biased region" description="Low complexity" evidence="1">
    <location>
        <begin position="437"/>
        <end position="446"/>
    </location>
</feature>
<feature type="region of interest" description="Disordered" evidence="1">
    <location>
        <begin position="658"/>
        <end position="711"/>
    </location>
</feature>
<proteinExistence type="predicted"/>
<feature type="region of interest" description="Disordered" evidence="1">
    <location>
        <begin position="2467"/>
        <end position="2513"/>
    </location>
</feature>
<feature type="compositionally biased region" description="Polar residues" evidence="1">
    <location>
        <begin position="799"/>
        <end position="816"/>
    </location>
</feature>
<evidence type="ECO:0000256" key="2">
    <source>
        <dbReference type="SAM" id="SignalP"/>
    </source>
</evidence>
<feature type="compositionally biased region" description="Polar residues" evidence="1">
    <location>
        <begin position="2165"/>
        <end position="2193"/>
    </location>
</feature>
<feature type="region of interest" description="Disordered" evidence="1">
    <location>
        <begin position="1389"/>
        <end position="1410"/>
    </location>
</feature>
<organism evidence="4 5">
    <name type="scientific">Oedothorax gibbosus</name>
    <dbReference type="NCBI Taxonomy" id="931172"/>
    <lineage>
        <taxon>Eukaryota</taxon>
        <taxon>Metazoa</taxon>
        <taxon>Ecdysozoa</taxon>
        <taxon>Arthropoda</taxon>
        <taxon>Chelicerata</taxon>
        <taxon>Arachnida</taxon>
        <taxon>Araneae</taxon>
        <taxon>Araneomorphae</taxon>
        <taxon>Entelegynae</taxon>
        <taxon>Araneoidea</taxon>
        <taxon>Linyphiidae</taxon>
        <taxon>Erigoninae</taxon>
        <taxon>Oedothorax</taxon>
    </lineage>
</organism>
<dbReference type="SUPFAM" id="SSF57603">
    <property type="entry name" value="FnI-like domain"/>
    <property type="match status" value="2"/>
</dbReference>
<feature type="region of interest" description="Disordered" evidence="1">
    <location>
        <begin position="1842"/>
        <end position="1874"/>
    </location>
</feature>
<feature type="region of interest" description="Disordered" evidence="1">
    <location>
        <begin position="1194"/>
        <end position="1216"/>
    </location>
</feature>
<feature type="region of interest" description="Disordered" evidence="1">
    <location>
        <begin position="921"/>
        <end position="1074"/>
    </location>
</feature>
<keyword evidence="2" id="KW-0732">Signal</keyword>
<feature type="region of interest" description="Disordered" evidence="1">
    <location>
        <begin position="2306"/>
        <end position="2337"/>
    </location>
</feature>
<feature type="compositionally biased region" description="Low complexity" evidence="1">
    <location>
        <begin position="2211"/>
        <end position="2222"/>
    </location>
</feature>
<feature type="compositionally biased region" description="Basic and acidic residues" evidence="1">
    <location>
        <begin position="1256"/>
        <end position="1283"/>
    </location>
</feature>
<feature type="compositionally biased region" description="Polar residues" evidence="1">
    <location>
        <begin position="2306"/>
        <end position="2331"/>
    </location>
</feature>
<feature type="compositionally biased region" description="Polar residues" evidence="1">
    <location>
        <begin position="1206"/>
        <end position="1216"/>
    </location>
</feature>
<feature type="compositionally biased region" description="Polar residues" evidence="1">
    <location>
        <begin position="988"/>
        <end position="999"/>
    </location>
</feature>
<dbReference type="EMBL" id="JAFNEN010000364">
    <property type="protein sequence ID" value="KAG8184690.1"/>
    <property type="molecule type" value="Genomic_DNA"/>
</dbReference>
<feature type="compositionally biased region" description="Basic and acidic residues" evidence="1">
    <location>
        <begin position="2480"/>
        <end position="2494"/>
    </location>
</feature>
<feature type="domain" description="VWFC" evidence="3">
    <location>
        <begin position="104"/>
        <end position="164"/>
    </location>
</feature>
<feature type="compositionally biased region" description="Basic and acidic residues" evidence="1">
    <location>
        <begin position="1844"/>
        <end position="1866"/>
    </location>
</feature>
<feature type="compositionally biased region" description="Polar residues" evidence="1">
    <location>
        <begin position="1007"/>
        <end position="1016"/>
    </location>
</feature>
<dbReference type="Proteomes" id="UP000827092">
    <property type="component" value="Unassembled WGS sequence"/>
</dbReference>
<feature type="region of interest" description="Disordered" evidence="1">
    <location>
        <begin position="1252"/>
        <end position="1289"/>
    </location>
</feature>
<feature type="compositionally biased region" description="Low complexity" evidence="1">
    <location>
        <begin position="1054"/>
        <end position="1066"/>
    </location>
</feature>
<feature type="compositionally biased region" description="Low complexity" evidence="1">
    <location>
        <begin position="967"/>
        <end position="982"/>
    </location>
</feature>
<keyword evidence="5" id="KW-1185">Reference proteome</keyword>
<feature type="compositionally biased region" description="Low complexity" evidence="1">
    <location>
        <begin position="524"/>
        <end position="536"/>
    </location>
</feature>
<feature type="region of interest" description="Disordered" evidence="1">
    <location>
        <begin position="285"/>
        <end position="344"/>
    </location>
</feature>
<feature type="compositionally biased region" description="Polar residues" evidence="1">
    <location>
        <begin position="669"/>
        <end position="696"/>
    </location>
</feature>
<feature type="region of interest" description="Disordered" evidence="1">
    <location>
        <begin position="2153"/>
        <end position="2193"/>
    </location>
</feature>
<gene>
    <name evidence="4" type="ORF">JTE90_013083</name>
</gene>
<feature type="compositionally biased region" description="Low complexity" evidence="1">
    <location>
        <begin position="2618"/>
        <end position="2637"/>
    </location>
</feature>
<evidence type="ECO:0000256" key="1">
    <source>
        <dbReference type="SAM" id="MobiDB-lite"/>
    </source>
</evidence>
<feature type="chain" id="PRO_5043619346" description="VWFC domain-containing protein" evidence="2">
    <location>
        <begin position="29"/>
        <end position="2702"/>
    </location>
</feature>
<evidence type="ECO:0000259" key="3">
    <source>
        <dbReference type="PROSITE" id="PS50184"/>
    </source>
</evidence>
<dbReference type="SMART" id="SM00214">
    <property type="entry name" value="VWC"/>
    <property type="match status" value="2"/>
</dbReference>
<accession>A0AAV6UKM6</accession>
<evidence type="ECO:0000313" key="4">
    <source>
        <dbReference type="EMBL" id="KAG8184690.1"/>
    </source>
</evidence>
<feature type="region of interest" description="Disordered" evidence="1">
    <location>
        <begin position="795"/>
        <end position="819"/>
    </location>
</feature>
<feature type="region of interest" description="Disordered" evidence="1">
    <location>
        <begin position="2594"/>
        <end position="2639"/>
    </location>
</feature>
<feature type="compositionally biased region" description="Polar residues" evidence="1">
    <location>
        <begin position="1025"/>
        <end position="1053"/>
    </location>
</feature>
<feature type="compositionally biased region" description="Polar residues" evidence="1">
    <location>
        <begin position="2495"/>
        <end position="2505"/>
    </location>
</feature>
<feature type="compositionally biased region" description="Low complexity" evidence="1">
    <location>
        <begin position="2679"/>
        <end position="2689"/>
    </location>
</feature>